<dbReference type="RefSeq" id="WP_210854495.1">
    <property type="nucleotide sequence ID" value="NZ_JAGQDD010000009.1"/>
</dbReference>
<keyword evidence="6" id="KW-0812">Transmembrane</keyword>
<proteinExistence type="inferred from homology"/>
<reference evidence="12 13" key="1">
    <citation type="submission" date="2021-04" db="EMBL/GenBank/DDBJ databases">
        <title>The genome sequence of Ideonella sp. 3Y2.</title>
        <authorList>
            <person name="Liu Y."/>
        </authorList>
    </citation>
    <scope>NUCLEOTIDE SEQUENCE [LARGE SCALE GENOMIC DNA]</scope>
    <source>
        <strain evidence="12 13">3Y2</strain>
    </source>
</reference>
<comment type="similarity">
    <text evidence="9">Belongs to the GSP H family.</text>
</comment>
<evidence type="ECO:0000256" key="1">
    <source>
        <dbReference type="ARBA" id="ARBA00004377"/>
    </source>
</evidence>
<dbReference type="GO" id="GO:0005886">
    <property type="term" value="C:plasma membrane"/>
    <property type="evidence" value="ECO:0007669"/>
    <property type="project" value="UniProtKB-SubCell"/>
</dbReference>
<keyword evidence="13" id="KW-1185">Reference proteome</keyword>
<keyword evidence="8" id="KW-0472">Membrane</keyword>
<evidence type="ECO:0000256" key="10">
    <source>
        <dbReference type="ARBA" id="ARBA00030775"/>
    </source>
</evidence>
<evidence type="ECO:0000256" key="5">
    <source>
        <dbReference type="ARBA" id="ARBA00022519"/>
    </source>
</evidence>
<dbReference type="Pfam" id="PF12019">
    <property type="entry name" value="GspH"/>
    <property type="match status" value="1"/>
</dbReference>
<evidence type="ECO:0000313" key="13">
    <source>
        <dbReference type="Proteomes" id="UP000676246"/>
    </source>
</evidence>
<evidence type="ECO:0000256" key="2">
    <source>
        <dbReference type="ARBA" id="ARBA00021549"/>
    </source>
</evidence>
<evidence type="ECO:0000313" key="12">
    <source>
        <dbReference type="EMBL" id="MBQ0931513.1"/>
    </source>
</evidence>
<name>A0A940Y9T6_9BURK</name>
<evidence type="ECO:0000256" key="9">
    <source>
        <dbReference type="ARBA" id="ARBA00025772"/>
    </source>
</evidence>
<dbReference type="PROSITE" id="PS00409">
    <property type="entry name" value="PROKAR_NTER_METHYL"/>
    <property type="match status" value="1"/>
</dbReference>
<evidence type="ECO:0000256" key="7">
    <source>
        <dbReference type="ARBA" id="ARBA00022989"/>
    </source>
</evidence>
<comment type="caution">
    <text evidence="12">The sequence shown here is derived from an EMBL/GenBank/DDBJ whole genome shotgun (WGS) entry which is preliminary data.</text>
</comment>
<dbReference type="SUPFAM" id="SSF54523">
    <property type="entry name" value="Pili subunits"/>
    <property type="match status" value="1"/>
</dbReference>
<evidence type="ECO:0000259" key="11">
    <source>
        <dbReference type="Pfam" id="PF12019"/>
    </source>
</evidence>
<keyword evidence="7" id="KW-1133">Transmembrane helix</keyword>
<keyword evidence="4" id="KW-0488">Methylation</keyword>
<evidence type="ECO:0000256" key="6">
    <source>
        <dbReference type="ARBA" id="ARBA00022692"/>
    </source>
</evidence>
<protein>
    <recommendedName>
        <fullName evidence="2">Type II secretion system protein H</fullName>
    </recommendedName>
    <alternativeName>
        <fullName evidence="10">General secretion pathway protein H</fullName>
    </alternativeName>
</protein>
<gene>
    <name evidence="12" type="ORF">KAK03_13550</name>
</gene>
<dbReference type="PRINTS" id="PR00885">
    <property type="entry name" value="BCTERIALGSPH"/>
</dbReference>
<dbReference type="AlphaFoldDB" id="A0A940Y9T6"/>
<comment type="subcellular location">
    <subcellularLocation>
        <location evidence="1">Cell inner membrane</location>
        <topology evidence="1">Single-pass membrane protein</topology>
    </subcellularLocation>
</comment>
<evidence type="ECO:0000256" key="8">
    <source>
        <dbReference type="ARBA" id="ARBA00023136"/>
    </source>
</evidence>
<dbReference type="InterPro" id="IPR022346">
    <property type="entry name" value="T2SS_GspH"/>
</dbReference>
<organism evidence="12 13">
    <name type="scientific">Ideonella alba</name>
    <dbReference type="NCBI Taxonomy" id="2824118"/>
    <lineage>
        <taxon>Bacteria</taxon>
        <taxon>Pseudomonadati</taxon>
        <taxon>Pseudomonadota</taxon>
        <taxon>Betaproteobacteria</taxon>
        <taxon>Burkholderiales</taxon>
        <taxon>Sphaerotilaceae</taxon>
        <taxon>Ideonella</taxon>
    </lineage>
</organism>
<accession>A0A940Y9T6</accession>
<dbReference type="InterPro" id="IPR045584">
    <property type="entry name" value="Pilin-like"/>
</dbReference>
<dbReference type="GO" id="GO:0015628">
    <property type="term" value="P:protein secretion by the type II secretion system"/>
    <property type="evidence" value="ECO:0007669"/>
    <property type="project" value="InterPro"/>
</dbReference>
<dbReference type="InterPro" id="IPR012902">
    <property type="entry name" value="N_methyl_site"/>
</dbReference>
<keyword evidence="5" id="KW-0997">Cell inner membrane</keyword>
<dbReference type="EMBL" id="JAGQDD010000009">
    <property type="protein sequence ID" value="MBQ0931513.1"/>
    <property type="molecule type" value="Genomic_DNA"/>
</dbReference>
<dbReference type="Pfam" id="PF07963">
    <property type="entry name" value="N_methyl"/>
    <property type="match status" value="1"/>
</dbReference>
<dbReference type="GO" id="GO:0015627">
    <property type="term" value="C:type II protein secretion system complex"/>
    <property type="evidence" value="ECO:0007669"/>
    <property type="project" value="InterPro"/>
</dbReference>
<dbReference type="Proteomes" id="UP000676246">
    <property type="component" value="Unassembled WGS sequence"/>
</dbReference>
<keyword evidence="3" id="KW-1003">Cell membrane</keyword>
<sequence>MRRARGFTLVELIVVLVLVGVLAAVAVPSFQGLTGARTEAYRDSLVAGLRLAQSTAISHRRLVCVDLSGGTMTVRIAVAKSDTSCSATIGAPDGSSNWAVPPAGVTLSASPSTTLYIQAWGGVSATAGGASTTFTLTPSGSSAITMRGVNGVVE</sequence>
<evidence type="ECO:0000256" key="4">
    <source>
        <dbReference type="ARBA" id="ARBA00022481"/>
    </source>
</evidence>
<evidence type="ECO:0000256" key="3">
    <source>
        <dbReference type="ARBA" id="ARBA00022475"/>
    </source>
</evidence>
<dbReference type="Gene3D" id="3.30.700.10">
    <property type="entry name" value="Glycoprotein, Type 4 Pilin"/>
    <property type="match status" value="1"/>
</dbReference>
<dbReference type="InterPro" id="IPR002416">
    <property type="entry name" value="T2SS_protein-GspH"/>
</dbReference>
<dbReference type="NCBIfam" id="TIGR02532">
    <property type="entry name" value="IV_pilin_GFxxxE"/>
    <property type="match status" value="1"/>
</dbReference>
<feature type="domain" description="General secretion pathway GspH" evidence="11">
    <location>
        <begin position="44"/>
        <end position="143"/>
    </location>
</feature>